<name>A0A8H7F1X3_AGABI</name>
<feature type="transmembrane region" description="Helical" evidence="11">
    <location>
        <begin position="443"/>
        <end position="464"/>
    </location>
</feature>
<evidence type="ECO:0000256" key="11">
    <source>
        <dbReference type="SAM" id="Phobius"/>
    </source>
</evidence>
<feature type="transmembrane region" description="Helical" evidence="11">
    <location>
        <begin position="490"/>
        <end position="511"/>
    </location>
</feature>
<keyword evidence="9 11" id="KW-0472">Membrane</keyword>
<organism evidence="12 13">
    <name type="scientific">Agaricus bisporus var. burnettii</name>
    <dbReference type="NCBI Taxonomy" id="192524"/>
    <lineage>
        <taxon>Eukaryota</taxon>
        <taxon>Fungi</taxon>
        <taxon>Dikarya</taxon>
        <taxon>Basidiomycota</taxon>
        <taxon>Agaricomycotina</taxon>
        <taxon>Agaricomycetes</taxon>
        <taxon>Agaricomycetidae</taxon>
        <taxon>Agaricales</taxon>
        <taxon>Agaricineae</taxon>
        <taxon>Agaricaceae</taxon>
        <taxon>Agaricus</taxon>
    </lineage>
</organism>
<evidence type="ECO:0000256" key="4">
    <source>
        <dbReference type="ARBA" id="ARBA00022679"/>
    </source>
</evidence>
<feature type="transmembrane region" description="Helical" evidence="11">
    <location>
        <begin position="523"/>
        <end position="542"/>
    </location>
</feature>
<evidence type="ECO:0000256" key="7">
    <source>
        <dbReference type="ARBA" id="ARBA00022824"/>
    </source>
</evidence>
<feature type="compositionally biased region" description="Low complexity" evidence="10">
    <location>
        <begin position="172"/>
        <end position="183"/>
    </location>
</feature>
<feature type="transmembrane region" description="Helical" evidence="11">
    <location>
        <begin position="832"/>
        <end position="858"/>
    </location>
</feature>
<dbReference type="GO" id="GO:0043048">
    <property type="term" value="P:dolichyl monophosphate biosynthetic process"/>
    <property type="evidence" value="ECO:0007669"/>
    <property type="project" value="TreeGrafter"/>
</dbReference>
<dbReference type="GO" id="GO:0005789">
    <property type="term" value="C:endoplasmic reticulum membrane"/>
    <property type="evidence" value="ECO:0007669"/>
    <property type="project" value="UniProtKB-SubCell"/>
</dbReference>
<evidence type="ECO:0000256" key="10">
    <source>
        <dbReference type="SAM" id="MobiDB-lite"/>
    </source>
</evidence>
<comment type="similarity">
    <text evidence="2">Belongs to the polyprenol kinase family.</text>
</comment>
<evidence type="ECO:0000313" key="12">
    <source>
        <dbReference type="EMBL" id="KAF7773401.1"/>
    </source>
</evidence>
<feature type="transmembrane region" description="Helical" evidence="11">
    <location>
        <begin position="870"/>
        <end position="888"/>
    </location>
</feature>
<evidence type="ECO:0000256" key="2">
    <source>
        <dbReference type="ARBA" id="ARBA00010794"/>
    </source>
</evidence>
<keyword evidence="7" id="KW-0256">Endoplasmic reticulum</keyword>
<evidence type="ECO:0000256" key="3">
    <source>
        <dbReference type="ARBA" id="ARBA00012132"/>
    </source>
</evidence>
<evidence type="ECO:0000256" key="5">
    <source>
        <dbReference type="ARBA" id="ARBA00022692"/>
    </source>
</evidence>
<feature type="compositionally biased region" description="Polar residues" evidence="10">
    <location>
        <begin position="328"/>
        <end position="338"/>
    </location>
</feature>
<feature type="compositionally biased region" description="Basic residues" evidence="10">
    <location>
        <begin position="85"/>
        <end position="97"/>
    </location>
</feature>
<evidence type="ECO:0000313" key="13">
    <source>
        <dbReference type="Proteomes" id="UP000629468"/>
    </source>
</evidence>
<feature type="transmembrane region" description="Helical" evidence="11">
    <location>
        <begin position="934"/>
        <end position="953"/>
    </location>
</feature>
<gene>
    <name evidence="12" type="ORF">Agabi119p4_5568</name>
</gene>
<feature type="compositionally biased region" description="Acidic residues" evidence="10">
    <location>
        <begin position="132"/>
        <end position="141"/>
    </location>
</feature>
<protein>
    <recommendedName>
        <fullName evidence="3">dolichol kinase</fullName>
        <ecNumber evidence="3">2.7.1.108</ecNumber>
    </recommendedName>
</protein>
<comment type="subcellular location">
    <subcellularLocation>
        <location evidence="1">Endoplasmic reticulum membrane</location>
        <topology evidence="1">Multi-pass membrane protein</topology>
    </subcellularLocation>
</comment>
<dbReference type="PANTHER" id="PTHR13205:SF15">
    <property type="entry name" value="DOLICHOL KINASE"/>
    <property type="match status" value="1"/>
</dbReference>
<feature type="compositionally biased region" description="Low complexity" evidence="10">
    <location>
        <begin position="98"/>
        <end position="107"/>
    </location>
</feature>
<feature type="transmembrane region" description="Helical" evidence="11">
    <location>
        <begin position="554"/>
        <end position="574"/>
    </location>
</feature>
<proteinExistence type="inferred from homology"/>
<keyword evidence="6" id="KW-0418">Kinase</keyword>
<feature type="transmembrane region" description="Helical" evidence="11">
    <location>
        <begin position="594"/>
        <end position="617"/>
    </location>
</feature>
<dbReference type="EMBL" id="JABXXO010000007">
    <property type="protein sequence ID" value="KAF7773401.1"/>
    <property type="molecule type" value="Genomic_DNA"/>
</dbReference>
<feature type="transmembrane region" description="Helical" evidence="11">
    <location>
        <begin position="644"/>
        <end position="669"/>
    </location>
</feature>
<feature type="transmembrane region" description="Helical" evidence="11">
    <location>
        <begin position="806"/>
        <end position="826"/>
    </location>
</feature>
<dbReference type="PANTHER" id="PTHR13205">
    <property type="entry name" value="TRANSMEMBRANE PROTEIN 15-RELATED"/>
    <property type="match status" value="1"/>
</dbReference>
<keyword evidence="8 11" id="KW-1133">Transmembrane helix</keyword>
<keyword evidence="5 11" id="KW-0812">Transmembrane</keyword>
<evidence type="ECO:0000256" key="8">
    <source>
        <dbReference type="ARBA" id="ARBA00022989"/>
    </source>
</evidence>
<dbReference type="InterPro" id="IPR032974">
    <property type="entry name" value="Polypren_kinase"/>
</dbReference>
<dbReference type="AlphaFoldDB" id="A0A8H7F1X3"/>
<feature type="compositionally biased region" description="Low complexity" evidence="10">
    <location>
        <begin position="340"/>
        <end position="350"/>
    </location>
</feature>
<evidence type="ECO:0000256" key="1">
    <source>
        <dbReference type="ARBA" id="ARBA00004477"/>
    </source>
</evidence>
<reference evidence="12 13" key="1">
    <citation type="journal article" name="Sci. Rep.">
        <title>Telomere-to-telomere assembled and centromere annotated genomes of the two main subspecies of the button mushroom Agaricus bisporus reveal especially polymorphic chromosome ends.</title>
        <authorList>
            <person name="Sonnenberg A.S.M."/>
            <person name="Sedaghat-Telgerd N."/>
            <person name="Lavrijssen B."/>
            <person name="Ohm R.A."/>
            <person name="Hendrickx P.M."/>
            <person name="Scholtmeijer K."/>
            <person name="Baars J.J.P."/>
            <person name="van Peer A."/>
        </authorList>
    </citation>
    <scope>NUCLEOTIDE SEQUENCE [LARGE SCALE GENOMIC DNA]</scope>
    <source>
        <strain evidence="12 13">H119_p4</strain>
    </source>
</reference>
<dbReference type="EC" id="2.7.1.108" evidence="3"/>
<keyword evidence="4" id="KW-0808">Transferase</keyword>
<comment type="caution">
    <text evidence="12">The sequence shown here is derived from an EMBL/GenBank/DDBJ whole genome shotgun (WGS) entry which is preliminary data.</text>
</comment>
<evidence type="ECO:0000256" key="6">
    <source>
        <dbReference type="ARBA" id="ARBA00022777"/>
    </source>
</evidence>
<dbReference type="Proteomes" id="UP000629468">
    <property type="component" value="Unassembled WGS sequence"/>
</dbReference>
<feature type="region of interest" description="Disordered" evidence="10">
    <location>
        <begin position="63"/>
        <end position="189"/>
    </location>
</feature>
<feature type="region of interest" description="Disordered" evidence="10">
    <location>
        <begin position="1"/>
        <end position="21"/>
    </location>
</feature>
<feature type="region of interest" description="Disordered" evidence="10">
    <location>
        <begin position="328"/>
        <end position="350"/>
    </location>
</feature>
<dbReference type="GO" id="GO:0004168">
    <property type="term" value="F:dolichol kinase activity"/>
    <property type="evidence" value="ECO:0007669"/>
    <property type="project" value="UniProtKB-EC"/>
</dbReference>
<feature type="transmembrane region" description="Helical" evidence="11">
    <location>
        <begin position="689"/>
        <end position="709"/>
    </location>
</feature>
<accession>A0A8H7F1X3</accession>
<sequence length="996" mass="110814">MSSRATRSYKLESQKDASSYIRGPWAPTDCTNYFYRDPSVQNHVEVISLQSGLPSHFCVVKLSRSHSSPSPPSKDVNGRGELNRKHNHSGPRFRRRLNSSNTTTGNSTEKRGALDWSTSYQAGSSSSASSSSDDDETDDDMSSSPRGRSILLKSGENIRAKNATPVRRRAKASSSGDSAGSTSNLLSNGIPFTRSRSPISIRPYTTLLTSKSRRHASPMSTRITRQRGLLDLGAILPGFIDFKAQVPLTKWVFTFNMDVRRFGESALLLGTLVCMVRHLQSIPNDNVLPIGIVDVQHWLAIEIYTLCIASCLHFGWVHFSLTKSTPENQPSFKEQPQATRPGSPFRPSSPRVAEFKRFNRAKFGYVWMSVPKNYRESSDDGVSTGLCLAPLIAMALVINSSRAAATFQTVLPAGWIIEAPAELHTARSEYTASQALLLSRFSLVNLSTLCSTVLLLHIYASFWFERRYSKSLNVKEGERTSVPRNEGRRALYYGLFTIAVSIIVSVIRAILNRAGVGIWQHLTIFEAGITSFFFQFCLYIALRMAHGGFSLGELGLVCFGATSLLSEFMNVTRARLWPVTTPFIRTFRLPTPLLTFQIALVAGSLLTGFLLSPFLILSRNYAKRPAYRFRLAHENREKERNRRWAALGFYAGTLIIVVGFIGCWTRWLLNDRDPWLWVVYRLLEGRKKWHRPALLAYWGLLGCLSVAGWNRQLARSRKLWPRTMNAEYISSSISQDSNASQAGETSPSTPQSMQANALGMTFPNLPNLPSLPNLPNGVRVTHVATDLLDAADRHVPTLKLNARRKFFHGLAVVMFVPGVALDPAFTHLSFDVAFALFIFAEYIRYFAIYPLGVTIHLFMNEFLDEKDDGTAILSHFYLLSGCAGSLWLEGPSRLLQYTGILALGVGDAVASIVGKRIGKHRWSHTTSKTLEGTLAFVASVILSAWLLRLLGFAEPFSTTRYLLGVAISAVLEALSDQNDNLTMPLYMWSILVLVNA</sequence>
<evidence type="ECO:0000256" key="9">
    <source>
        <dbReference type="ARBA" id="ARBA00023136"/>
    </source>
</evidence>